<evidence type="ECO:0000313" key="7">
    <source>
        <dbReference type="Proteomes" id="UP001385951"/>
    </source>
</evidence>
<dbReference type="EMBL" id="JASBNA010000094">
    <property type="protein sequence ID" value="KAK7677181.1"/>
    <property type="molecule type" value="Genomic_DNA"/>
</dbReference>
<dbReference type="PROSITE" id="PS01031">
    <property type="entry name" value="SHSP"/>
    <property type="match status" value="1"/>
</dbReference>
<evidence type="ECO:0000256" key="3">
    <source>
        <dbReference type="RuleBase" id="RU003616"/>
    </source>
</evidence>
<dbReference type="InterPro" id="IPR007052">
    <property type="entry name" value="CS_dom"/>
</dbReference>
<dbReference type="AlphaFoldDB" id="A0AAW0FAG3"/>
<evidence type="ECO:0000313" key="6">
    <source>
        <dbReference type="EMBL" id="KAK7677181.1"/>
    </source>
</evidence>
<evidence type="ECO:0000256" key="2">
    <source>
        <dbReference type="PROSITE-ProRule" id="PRU00285"/>
    </source>
</evidence>
<accession>A0AAW0FAG3</accession>
<name>A0AAW0FAG3_9APHY</name>
<dbReference type="InterPro" id="IPR031107">
    <property type="entry name" value="Small_HSP"/>
</dbReference>
<reference evidence="6 7" key="1">
    <citation type="submission" date="2022-09" db="EMBL/GenBank/DDBJ databases">
        <authorList>
            <person name="Palmer J.M."/>
        </authorList>
    </citation>
    <scope>NUCLEOTIDE SEQUENCE [LARGE SCALE GENOMIC DNA]</scope>
    <source>
        <strain evidence="6 7">DSM 7382</strain>
    </source>
</reference>
<gene>
    <name evidence="6" type="ORF">QCA50_019890</name>
</gene>
<feature type="domain" description="CS" evidence="5">
    <location>
        <begin position="44"/>
        <end position="153"/>
    </location>
</feature>
<dbReference type="InterPro" id="IPR008978">
    <property type="entry name" value="HSP20-like_chaperone"/>
</dbReference>
<keyword evidence="1" id="KW-0346">Stress response</keyword>
<dbReference type="Gene3D" id="2.60.40.790">
    <property type="match status" value="1"/>
</dbReference>
<dbReference type="SUPFAM" id="SSF49764">
    <property type="entry name" value="HSP20-like chaperones"/>
    <property type="match status" value="1"/>
</dbReference>
<comment type="similarity">
    <text evidence="2 3">Belongs to the small heat shock protein (HSP20) family.</text>
</comment>
<dbReference type="Pfam" id="PF00011">
    <property type="entry name" value="HSP20"/>
    <property type="match status" value="1"/>
</dbReference>
<dbReference type="PROSITE" id="PS51203">
    <property type="entry name" value="CS"/>
    <property type="match status" value="1"/>
</dbReference>
<organism evidence="6 7">
    <name type="scientific">Cerrena zonata</name>
    <dbReference type="NCBI Taxonomy" id="2478898"/>
    <lineage>
        <taxon>Eukaryota</taxon>
        <taxon>Fungi</taxon>
        <taxon>Dikarya</taxon>
        <taxon>Basidiomycota</taxon>
        <taxon>Agaricomycotina</taxon>
        <taxon>Agaricomycetes</taxon>
        <taxon>Polyporales</taxon>
        <taxon>Cerrenaceae</taxon>
        <taxon>Cerrena</taxon>
    </lineage>
</organism>
<dbReference type="InterPro" id="IPR002068">
    <property type="entry name" value="A-crystallin/Hsp20_dom"/>
</dbReference>
<comment type="caution">
    <text evidence="6">The sequence shown here is derived from an EMBL/GenBank/DDBJ whole genome shotgun (WGS) entry which is preliminary data.</text>
</comment>
<feature type="domain" description="SHSP" evidence="4">
    <location>
        <begin position="40"/>
        <end position="155"/>
    </location>
</feature>
<protein>
    <submittedName>
        <fullName evidence="6">Uncharacterized protein</fullName>
    </submittedName>
</protein>
<sequence length="156" mass="17552">MSLTRFFQEPFFTLDEFDQLFDDAFNARQQGGGRVQRRGNRETSLRPRLDLHVDDKSNAVTATFELPGLKKEDVNIEVVNGVLTVSGESKQESSREESGYSVRERSFGKFSRSLQLPKGVKDTDVKASLEHGILTVIFPKTSAEEAPKRITVESKL</sequence>
<evidence type="ECO:0000259" key="5">
    <source>
        <dbReference type="PROSITE" id="PS51203"/>
    </source>
</evidence>
<evidence type="ECO:0000259" key="4">
    <source>
        <dbReference type="PROSITE" id="PS01031"/>
    </source>
</evidence>
<evidence type="ECO:0000256" key="1">
    <source>
        <dbReference type="ARBA" id="ARBA00023016"/>
    </source>
</evidence>
<proteinExistence type="inferred from homology"/>
<keyword evidence="7" id="KW-1185">Reference proteome</keyword>
<dbReference type="CDD" id="cd06464">
    <property type="entry name" value="ACD_sHsps-like"/>
    <property type="match status" value="1"/>
</dbReference>
<dbReference type="PANTHER" id="PTHR11527">
    <property type="entry name" value="HEAT-SHOCK PROTEIN 20 FAMILY MEMBER"/>
    <property type="match status" value="1"/>
</dbReference>
<dbReference type="Proteomes" id="UP001385951">
    <property type="component" value="Unassembled WGS sequence"/>
</dbReference>